<dbReference type="AlphaFoldDB" id="A0A4Q9RF05"/>
<accession>A0A4Q9RF05</accession>
<gene>
    <name evidence="1" type="ORF">DNJ96_04045</name>
</gene>
<comment type="caution">
    <text evidence="1">The sequence shown here is derived from an EMBL/GenBank/DDBJ whole genome shotgun (WGS) entry which is preliminary data.</text>
</comment>
<sequence>MIRAIRNFLAVLLPQNGHCDRNLKLKNYRHDKTWEITYETLRAIYVDDELDYQSGILVDGKLILTPTKFEYHHPDDWDPASLDLNPATGMLMLDDCVDVMGNPYGFDNTSDFCCLDMDL</sequence>
<dbReference type="EMBL" id="QJUP01000003">
    <property type="protein sequence ID" value="TBU98891.1"/>
    <property type="molecule type" value="Genomic_DNA"/>
</dbReference>
<reference evidence="1 2" key="1">
    <citation type="submission" date="2018-06" db="EMBL/GenBank/DDBJ databases">
        <title>Three novel Pseudomonas species isolated from symptomatic oak.</title>
        <authorList>
            <person name="Bueno-Gonzalez V."/>
            <person name="Brady C."/>
        </authorList>
    </citation>
    <scope>NUCLEOTIDE SEQUENCE [LARGE SCALE GENOMIC DNA]</scope>
    <source>
        <strain evidence="1 2">P17C</strain>
    </source>
</reference>
<evidence type="ECO:0000313" key="2">
    <source>
        <dbReference type="Proteomes" id="UP000292639"/>
    </source>
</evidence>
<dbReference type="RefSeq" id="WP_131183910.1">
    <property type="nucleotide sequence ID" value="NZ_QJUO01000007.1"/>
</dbReference>
<keyword evidence="2" id="KW-1185">Reference proteome</keyword>
<proteinExistence type="predicted"/>
<organism evidence="1 2">
    <name type="scientific">Stutzerimonas kirkiae</name>
    <dbReference type="NCBI Taxonomy" id="2211392"/>
    <lineage>
        <taxon>Bacteria</taxon>
        <taxon>Pseudomonadati</taxon>
        <taxon>Pseudomonadota</taxon>
        <taxon>Gammaproteobacteria</taxon>
        <taxon>Pseudomonadales</taxon>
        <taxon>Pseudomonadaceae</taxon>
        <taxon>Stutzerimonas</taxon>
    </lineage>
</organism>
<evidence type="ECO:0000313" key="1">
    <source>
        <dbReference type="EMBL" id="TBU98891.1"/>
    </source>
</evidence>
<name>A0A4Q9RF05_9GAMM</name>
<protein>
    <submittedName>
        <fullName evidence="1">Uncharacterized protein</fullName>
    </submittedName>
</protein>
<dbReference type="Proteomes" id="UP000292639">
    <property type="component" value="Unassembled WGS sequence"/>
</dbReference>